<dbReference type="AlphaFoldDB" id="A0A9D1Z9S4"/>
<protein>
    <submittedName>
        <fullName evidence="9">ABC transporter permease</fullName>
    </submittedName>
</protein>
<comment type="subcellular location">
    <subcellularLocation>
        <location evidence="1 7">Cell membrane</location>
        <topology evidence="1 7">Multi-pass membrane protein</topology>
    </subcellularLocation>
</comment>
<keyword evidence="3" id="KW-1003">Cell membrane</keyword>
<dbReference type="GO" id="GO:0048473">
    <property type="term" value="P:D-methionine transmembrane transport"/>
    <property type="evidence" value="ECO:0007669"/>
    <property type="project" value="TreeGrafter"/>
</dbReference>
<dbReference type="PROSITE" id="PS50928">
    <property type="entry name" value="ABC_TM1"/>
    <property type="match status" value="1"/>
</dbReference>
<evidence type="ECO:0000256" key="4">
    <source>
        <dbReference type="ARBA" id="ARBA00022692"/>
    </source>
</evidence>
<keyword evidence="5 7" id="KW-1133">Transmembrane helix</keyword>
<evidence type="ECO:0000256" key="7">
    <source>
        <dbReference type="RuleBase" id="RU363032"/>
    </source>
</evidence>
<comment type="caution">
    <text evidence="9">The sequence shown here is derived from an EMBL/GenBank/DDBJ whole genome shotgun (WGS) entry which is preliminary data.</text>
</comment>
<dbReference type="SUPFAM" id="SSF161098">
    <property type="entry name" value="MetI-like"/>
    <property type="match status" value="1"/>
</dbReference>
<feature type="transmembrane region" description="Helical" evidence="7">
    <location>
        <begin position="89"/>
        <end position="112"/>
    </location>
</feature>
<evidence type="ECO:0000256" key="6">
    <source>
        <dbReference type="ARBA" id="ARBA00023136"/>
    </source>
</evidence>
<proteinExistence type="inferred from homology"/>
<name>A0A9D1Z9S4_9ACTN</name>
<organism evidence="9 10">
    <name type="scientific">Candidatus Olsenella excrementavium</name>
    <dbReference type="NCBI Taxonomy" id="2838709"/>
    <lineage>
        <taxon>Bacteria</taxon>
        <taxon>Bacillati</taxon>
        <taxon>Actinomycetota</taxon>
        <taxon>Coriobacteriia</taxon>
        <taxon>Coriobacteriales</taxon>
        <taxon>Atopobiaceae</taxon>
        <taxon>Olsenella</taxon>
    </lineage>
</organism>
<evidence type="ECO:0000256" key="1">
    <source>
        <dbReference type="ARBA" id="ARBA00004651"/>
    </source>
</evidence>
<keyword evidence="6 7" id="KW-0472">Membrane</keyword>
<reference evidence="9" key="2">
    <citation type="submission" date="2021-04" db="EMBL/GenBank/DDBJ databases">
        <authorList>
            <person name="Gilroy R."/>
        </authorList>
    </citation>
    <scope>NUCLEOTIDE SEQUENCE</scope>
    <source>
        <strain evidence="9">ChiHjej10B9-743</strain>
    </source>
</reference>
<sequence length="227" mass="23946">MPDVMNAFIAEYGELLAEGTLSTIVMVLVPTAISYVLGLALGVVLYLTAPGSLRPMPVLSAVLGWVVNILRSFPFIVLMVFIIPFTRLVMGTASGLAGIIPPLVLATTPFIARMVEQSLAEVPRESVEAVEACGASVPRIVFSALLPEALPSIVRGVAVVLIAVLGYTAMAGAIGAGGLGDIAVRYGYYRRVDEVMIVAVVVLVVIVQVIQSVCDLAARRVDHRTQS</sequence>
<dbReference type="InterPro" id="IPR000515">
    <property type="entry name" value="MetI-like"/>
</dbReference>
<accession>A0A9D1Z9S4</accession>
<dbReference type="Proteomes" id="UP000824133">
    <property type="component" value="Unassembled WGS sequence"/>
</dbReference>
<evidence type="ECO:0000259" key="8">
    <source>
        <dbReference type="PROSITE" id="PS50928"/>
    </source>
</evidence>
<feature type="transmembrane region" description="Helical" evidence="7">
    <location>
        <begin position="195"/>
        <end position="218"/>
    </location>
</feature>
<evidence type="ECO:0000256" key="5">
    <source>
        <dbReference type="ARBA" id="ARBA00022989"/>
    </source>
</evidence>
<evidence type="ECO:0000256" key="2">
    <source>
        <dbReference type="ARBA" id="ARBA00022448"/>
    </source>
</evidence>
<keyword evidence="4 7" id="KW-0812">Transmembrane</keyword>
<feature type="transmembrane region" description="Helical" evidence="7">
    <location>
        <begin position="59"/>
        <end position="83"/>
    </location>
</feature>
<dbReference type="GO" id="GO:0005886">
    <property type="term" value="C:plasma membrane"/>
    <property type="evidence" value="ECO:0007669"/>
    <property type="project" value="UniProtKB-SubCell"/>
</dbReference>
<dbReference type="Pfam" id="PF00528">
    <property type="entry name" value="BPD_transp_1"/>
    <property type="match status" value="1"/>
</dbReference>
<dbReference type="CDD" id="cd06261">
    <property type="entry name" value="TM_PBP2"/>
    <property type="match status" value="1"/>
</dbReference>
<evidence type="ECO:0000256" key="3">
    <source>
        <dbReference type="ARBA" id="ARBA00022475"/>
    </source>
</evidence>
<evidence type="ECO:0000313" key="9">
    <source>
        <dbReference type="EMBL" id="HIY79566.1"/>
    </source>
</evidence>
<dbReference type="PANTHER" id="PTHR30450:SF1">
    <property type="entry name" value="D-METHIONINE TRANSPORT SYSTEM PERMEASE PROTEIN METI-RELATED"/>
    <property type="match status" value="1"/>
</dbReference>
<dbReference type="Gene3D" id="1.10.3720.10">
    <property type="entry name" value="MetI-like"/>
    <property type="match status" value="1"/>
</dbReference>
<feature type="domain" description="ABC transmembrane type-1" evidence="8">
    <location>
        <begin position="20"/>
        <end position="214"/>
    </location>
</feature>
<keyword evidence="2 7" id="KW-0813">Transport</keyword>
<dbReference type="InterPro" id="IPR035906">
    <property type="entry name" value="MetI-like_sf"/>
</dbReference>
<gene>
    <name evidence="9" type="ORF">IAA42_03925</name>
</gene>
<comment type="similarity">
    <text evidence="7">Belongs to the binding-protein-dependent transport system permease family.</text>
</comment>
<dbReference type="PANTHER" id="PTHR30450">
    <property type="entry name" value="ABC TRANSPORTER PERMEASE"/>
    <property type="match status" value="1"/>
</dbReference>
<dbReference type="EMBL" id="DXCP01000030">
    <property type="protein sequence ID" value="HIY79566.1"/>
    <property type="molecule type" value="Genomic_DNA"/>
</dbReference>
<feature type="transmembrane region" description="Helical" evidence="7">
    <location>
        <begin position="20"/>
        <end position="47"/>
    </location>
</feature>
<evidence type="ECO:0000313" key="10">
    <source>
        <dbReference type="Proteomes" id="UP000824133"/>
    </source>
</evidence>
<feature type="transmembrane region" description="Helical" evidence="7">
    <location>
        <begin position="153"/>
        <end position="175"/>
    </location>
</feature>
<reference evidence="9" key="1">
    <citation type="journal article" date="2021" name="PeerJ">
        <title>Extensive microbial diversity within the chicken gut microbiome revealed by metagenomics and culture.</title>
        <authorList>
            <person name="Gilroy R."/>
            <person name="Ravi A."/>
            <person name="Getino M."/>
            <person name="Pursley I."/>
            <person name="Horton D.L."/>
            <person name="Alikhan N.F."/>
            <person name="Baker D."/>
            <person name="Gharbi K."/>
            <person name="Hall N."/>
            <person name="Watson M."/>
            <person name="Adriaenssens E.M."/>
            <person name="Foster-Nyarko E."/>
            <person name="Jarju S."/>
            <person name="Secka A."/>
            <person name="Antonio M."/>
            <person name="Oren A."/>
            <person name="Chaudhuri R.R."/>
            <person name="La Ragione R."/>
            <person name="Hildebrand F."/>
            <person name="Pallen M.J."/>
        </authorList>
    </citation>
    <scope>NUCLEOTIDE SEQUENCE</scope>
    <source>
        <strain evidence="9">ChiHjej10B9-743</strain>
    </source>
</reference>
<dbReference type="InterPro" id="IPR051322">
    <property type="entry name" value="AA_ABC_Transporter_Permease"/>
</dbReference>